<dbReference type="PROSITE" id="PS00455">
    <property type="entry name" value="AMP_BINDING"/>
    <property type="match status" value="1"/>
</dbReference>
<dbReference type="Gene3D" id="3.40.50.12780">
    <property type="entry name" value="N-terminal domain of ligase-like"/>
    <property type="match status" value="1"/>
</dbReference>
<dbReference type="Pfam" id="PF13193">
    <property type="entry name" value="AMP-binding_C"/>
    <property type="match status" value="1"/>
</dbReference>
<dbReference type="GO" id="GO:0005524">
    <property type="term" value="F:ATP binding"/>
    <property type="evidence" value="ECO:0007669"/>
    <property type="project" value="UniProtKB-KW"/>
</dbReference>
<proteinExistence type="inferred from homology"/>
<dbReference type="InterPro" id="IPR000873">
    <property type="entry name" value="AMP-dep_synth/lig_dom"/>
</dbReference>
<name>A0A7K4FRY9_9ARCH</name>
<feature type="domain" description="AMP-binding enzyme C-terminal" evidence="6">
    <location>
        <begin position="455"/>
        <end position="528"/>
    </location>
</feature>
<evidence type="ECO:0000256" key="2">
    <source>
        <dbReference type="ARBA" id="ARBA00022598"/>
    </source>
</evidence>
<accession>A0A7K4FRY9</accession>
<protein>
    <submittedName>
        <fullName evidence="7">AMP-binding protein</fullName>
    </submittedName>
</protein>
<comment type="similarity">
    <text evidence="1">Belongs to the ATP-dependent AMP-binding enzyme family.</text>
</comment>
<dbReference type="EMBL" id="JABGBP010000418">
    <property type="protein sequence ID" value="NOL61049.1"/>
    <property type="molecule type" value="Genomic_DNA"/>
</dbReference>
<gene>
    <name evidence="7" type="ORF">HLB00_09485</name>
</gene>
<sequence length="559" mass="62719">MFPPDPTSKKGFFNERIYVEALKRYKSIPELIRKKAEENDRKICLIFQDGRKYTYAQIDLLSNNIAINLLSRGFKKGNKIAIFALNSPEWILAYFGILKAGCIPVTVNTSFVKEPLVYNFQMTDALSVILDSRLAKNFINVQLSLSNIQSVFIIGNSNEDTNKIEGNVENFSNLLNDNISKNIKIKLPDLTGKDPSAMILTSGTTGRSKVVVESNSQFIATALDMIDAGGVASDSRIYVYLPLFHIMALDLAIISSILSNSTVYLVEKFNPSTFWKDIVGYQITHFHAVGPIFEMLIKQNPSAEEKQHGTIIAIAYSSREVWTTAENRFGIKITGGYGGTEAGIPVTSPYSEVVNGINPPGSCGKATPPYEVAIIDESGFPVVTGAIGEIVIRPKLPWVTFLEYYKMQKESLQAFTGLWFHTGDLGKYDNNGYIYFVDRSKDSIRRRGENISSFEVEQTILKMDGVLEVAVYPVPSNLGEDEVMVALSRNNSELKPENIIEYCLNNMPPYWIPNYIRFLDSLPKTPTGRIEKYKLKNEAVTTDAYHMAEYIRDRLKNKL</sequence>
<dbReference type="GO" id="GO:0005886">
    <property type="term" value="C:plasma membrane"/>
    <property type="evidence" value="ECO:0007669"/>
    <property type="project" value="TreeGrafter"/>
</dbReference>
<evidence type="ECO:0000259" key="6">
    <source>
        <dbReference type="Pfam" id="PF13193"/>
    </source>
</evidence>
<dbReference type="InterPro" id="IPR020845">
    <property type="entry name" value="AMP-binding_CS"/>
</dbReference>
<dbReference type="GO" id="GO:0005324">
    <property type="term" value="F:long-chain fatty acid transmembrane transporter activity"/>
    <property type="evidence" value="ECO:0007669"/>
    <property type="project" value="TreeGrafter"/>
</dbReference>
<dbReference type="InterPro" id="IPR042099">
    <property type="entry name" value="ANL_N_sf"/>
</dbReference>
<evidence type="ECO:0000313" key="8">
    <source>
        <dbReference type="Proteomes" id="UP000546917"/>
    </source>
</evidence>
<keyword evidence="2" id="KW-0436">Ligase</keyword>
<dbReference type="InterPro" id="IPR045851">
    <property type="entry name" value="AMP-bd_C_sf"/>
</dbReference>
<dbReference type="SUPFAM" id="SSF56801">
    <property type="entry name" value="Acetyl-CoA synthetase-like"/>
    <property type="match status" value="1"/>
</dbReference>
<dbReference type="PANTHER" id="PTHR43107">
    <property type="entry name" value="LONG-CHAIN FATTY ACID TRANSPORT PROTEIN"/>
    <property type="match status" value="1"/>
</dbReference>
<keyword evidence="4" id="KW-0067">ATP-binding</keyword>
<dbReference type="Proteomes" id="UP000546917">
    <property type="component" value="Unassembled WGS sequence"/>
</dbReference>
<reference evidence="7 8" key="1">
    <citation type="submission" date="2020-05" db="EMBL/GenBank/DDBJ databases">
        <authorList>
            <person name="Zhang R."/>
        </authorList>
    </citation>
    <scope>NUCLEOTIDE SEQUENCE [LARGE SCALE GENOMIC DNA]</scope>
    <source>
        <strain evidence="7 8">DSM 28986</strain>
    </source>
</reference>
<comment type="caution">
    <text evidence="7">The sequence shown here is derived from an EMBL/GenBank/DDBJ whole genome shotgun (WGS) entry which is preliminary data.</text>
</comment>
<dbReference type="Gene3D" id="3.30.300.30">
    <property type="match status" value="1"/>
</dbReference>
<evidence type="ECO:0000256" key="3">
    <source>
        <dbReference type="ARBA" id="ARBA00022741"/>
    </source>
</evidence>
<dbReference type="Pfam" id="PF00501">
    <property type="entry name" value="AMP-binding"/>
    <property type="match status" value="1"/>
</dbReference>
<dbReference type="AlphaFoldDB" id="A0A7K4FRY9"/>
<evidence type="ECO:0000259" key="5">
    <source>
        <dbReference type="Pfam" id="PF00501"/>
    </source>
</evidence>
<dbReference type="RefSeq" id="WP_009886084.1">
    <property type="nucleotide sequence ID" value="NZ_JABGBP010000418.1"/>
</dbReference>
<dbReference type="PANTHER" id="PTHR43107:SF15">
    <property type="entry name" value="FATTY ACID TRANSPORT PROTEIN 3, ISOFORM A"/>
    <property type="match status" value="1"/>
</dbReference>
<keyword evidence="3" id="KW-0547">Nucleotide-binding</keyword>
<dbReference type="InterPro" id="IPR025110">
    <property type="entry name" value="AMP-bd_C"/>
</dbReference>
<evidence type="ECO:0000256" key="4">
    <source>
        <dbReference type="ARBA" id="ARBA00022840"/>
    </source>
</evidence>
<feature type="domain" description="AMP-dependent synthetase/ligase" evidence="5">
    <location>
        <begin position="33"/>
        <end position="393"/>
    </location>
</feature>
<evidence type="ECO:0000313" key="7">
    <source>
        <dbReference type="EMBL" id="NOL61049.1"/>
    </source>
</evidence>
<organism evidence="7 8">
    <name type="scientific">Ferroplasma acidiphilum</name>
    <dbReference type="NCBI Taxonomy" id="74969"/>
    <lineage>
        <taxon>Archaea</taxon>
        <taxon>Methanobacteriati</taxon>
        <taxon>Thermoplasmatota</taxon>
        <taxon>Thermoplasmata</taxon>
        <taxon>Thermoplasmatales</taxon>
        <taxon>Ferroplasmaceae</taxon>
        <taxon>Ferroplasma</taxon>
    </lineage>
</organism>
<dbReference type="GO" id="GO:0044539">
    <property type="term" value="P:long-chain fatty acid import into cell"/>
    <property type="evidence" value="ECO:0007669"/>
    <property type="project" value="TreeGrafter"/>
</dbReference>
<dbReference type="GeneID" id="16024210"/>
<evidence type="ECO:0000256" key="1">
    <source>
        <dbReference type="ARBA" id="ARBA00006432"/>
    </source>
</evidence>
<dbReference type="GO" id="GO:0004467">
    <property type="term" value="F:long-chain fatty acid-CoA ligase activity"/>
    <property type="evidence" value="ECO:0007669"/>
    <property type="project" value="TreeGrafter"/>
</dbReference>